<evidence type="ECO:0000313" key="1">
    <source>
        <dbReference type="EMBL" id="OBA85438.1"/>
    </source>
</evidence>
<dbReference type="AlphaFoldDB" id="A0A1A0MKZ0"/>
<comment type="caution">
    <text evidence="1">The sequence shown here is derived from an EMBL/GenBank/DDBJ whole genome shotgun (WGS) entry which is preliminary data.</text>
</comment>
<dbReference type="EMBL" id="LZSF01000179">
    <property type="protein sequence ID" value="OBA85438.1"/>
    <property type="molecule type" value="Genomic_DNA"/>
</dbReference>
<gene>
    <name evidence="1" type="ORF">A5642_02170</name>
</gene>
<dbReference type="Gene3D" id="1.10.8.1060">
    <property type="entry name" value="Corynebacterium glutamicum thioredoxin-dependent arsenate reductase, N-terminal domain"/>
    <property type="match status" value="1"/>
</dbReference>
<dbReference type="Proteomes" id="UP000093962">
    <property type="component" value="Unassembled WGS sequence"/>
</dbReference>
<dbReference type="OrthoDB" id="4277148at2"/>
<proteinExistence type="predicted"/>
<dbReference type="RefSeq" id="WP_061005989.1">
    <property type="nucleotide sequence ID" value="NZ_LSKA01000441.1"/>
</dbReference>
<accession>A0A1A0MKZ0</accession>
<reference evidence="1 2" key="1">
    <citation type="submission" date="2016-06" db="EMBL/GenBank/DDBJ databases">
        <authorList>
            <person name="Kjaerup R.B."/>
            <person name="Dalgaard T.S."/>
            <person name="Juul-Madsen H.R."/>
        </authorList>
    </citation>
    <scope>NUCLEOTIDE SEQUENCE [LARGE SCALE GENOMIC DNA]</scope>
    <source>
        <strain evidence="1 2">1199456.5</strain>
    </source>
</reference>
<sequence>MREFSEERAIGEVVARLTARYPSIDPTRIATAVRRAHEGFASSAVRDFVPLLVERHVREELDEGLRAAAV</sequence>
<protein>
    <recommendedName>
        <fullName evidence="3">DUF3562 domain-containing protein</fullName>
    </recommendedName>
</protein>
<evidence type="ECO:0008006" key="3">
    <source>
        <dbReference type="Google" id="ProtNLM"/>
    </source>
</evidence>
<evidence type="ECO:0000313" key="2">
    <source>
        <dbReference type="Proteomes" id="UP000093962"/>
    </source>
</evidence>
<dbReference type="NCBIfam" id="NF046112">
    <property type="entry name" value="MSMEG_6209_Nter"/>
    <property type="match status" value="1"/>
</dbReference>
<name>A0A1A0MKZ0_MYCMU</name>
<organism evidence="1 2">
    <name type="scientific">Mycolicibacterium mucogenicum</name>
    <name type="common">Mycobacterium mucogenicum</name>
    <dbReference type="NCBI Taxonomy" id="56689"/>
    <lineage>
        <taxon>Bacteria</taxon>
        <taxon>Bacillati</taxon>
        <taxon>Actinomycetota</taxon>
        <taxon>Actinomycetes</taxon>
        <taxon>Mycobacteriales</taxon>
        <taxon>Mycobacteriaceae</taxon>
        <taxon>Mycolicibacterium</taxon>
    </lineage>
</organism>